<keyword evidence="2" id="KW-1185">Reference proteome</keyword>
<dbReference type="PROSITE" id="PS51318">
    <property type="entry name" value="TAT"/>
    <property type="match status" value="1"/>
</dbReference>
<organism evidence="1 2">
    <name type="scientific">Pedococcus ginsenosidimutans</name>
    <dbReference type="NCBI Taxonomy" id="490570"/>
    <lineage>
        <taxon>Bacteria</taxon>
        <taxon>Bacillati</taxon>
        <taxon>Actinomycetota</taxon>
        <taxon>Actinomycetes</taxon>
        <taxon>Micrococcales</taxon>
        <taxon>Intrasporangiaceae</taxon>
        <taxon>Pedococcus</taxon>
    </lineage>
</organism>
<sequence>MSTLDDLNAGPGGIAGFVSSLSRRLRPVSRRDLFVGAAVAGSALATSPKNYILRPQPAYATICGPGNTASSGWTVFCCTVNKGVNACPPGSFAAGWWKAADSSWCGAGYRYIVDCNASCSKCSTGCTDGICDSKCWSCSCGTGSSATCDQRRVCCNAFRYGQCNTQVKCSGGVHCRVVSCVAPYKWASCTTTSLVDDRTAEHSAPCLPGWGAISQKERDMGAQGSYLKASTTPGVLVGDGRGTYVVYQGGSIYHTKTTGAHPVPNSVKSVWASVDGPRGLLGYPTSDWLTGRVNGGWIQTYEQGAITDSPSTTTKIVYGYAYGQWTGTGRESGLLGYPTTNRISGMKDGGWRQEFQKGVVLDSASTPTKTLYGDAYAAWKGTGRETGVLGYPTTNRISGMTNGGWRQEFQRGIVIDSASTSTKCIYGDALTSWVTGGRETGDLGYPTGNRVSGQVRGGWHQDFQRGELWALTKPFRVLGAVLAEWKAQGGAAGSYGYPVTDTTTVDGKLTCTFEGGTITA</sequence>
<gene>
    <name evidence="1" type="ORF">GCM10025782_07820</name>
</gene>
<dbReference type="Pfam" id="PF08310">
    <property type="entry name" value="LGFP"/>
    <property type="match status" value="5"/>
</dbReference>
<dbReference type="InterPro" id="IPR006311">
    <property type="entry name" value="TAT_signal"/>
</dbReference>
<dbReference type="InterPro" id="IPR013207">
    <property type="entry name" value="LGFP"/>
</dbReference>
<dbReference type="EMBL" id="BAABLO010000001">
    <property type="protein sequence ID" value="GAA4713986.1"/>
    <property type="molecule type" value="Genomic_DNA"/>
</dbReference>
<dbReference type="Proteomes" id="UP001500556">
    <property type="component" value="Unassembled WGS sequence"/>
</dbReference>
<evidence type="ECO:0000313" key="2">
    <source>
        <dbReference type="Proteomes" id="UP001500556"/>
    </source>
</evidence>
<name>A0ABP8XT28_9MICO</name>
<accession>A0ABP8XT28</accession>
<reference evidence="2" key="1">
    <citation type="journal article" date="2019" name="Int. J. Syst. Evol. Microbiol.">
        <title>The Global Catalogue of Microorganisms (GCM) 10K type strain sequencing project: providing services to taxonomists for standard genome sequencing and annotation.</title>
        <authorList>
            <consortium name="The Broad Institute Genomics Platform"/>
            <consortium name="The Broad Institute Genome Sequencing Center for Infectious Disease"/>
            <person name="Wu L."/>
            <person name="Ma J."/>
        </authorList>
    </citation>
    <scope>NUCLEOTIDE SEQUENCE [LARGE SCALE GENOMIC DNA]</scope>
    <source>
        <strain evidence="2">JCM 18961</strain>
    </source>
</reference>
<protein>
    <recommendedName>
        <fullName evidence="3">Twin-arginine translocation signal domain-containing protein</fullName>
    </recommendedName>
</protein>
<evidence type="ECO:0000313" key="1">
    <source>
        <dbReference type="EMBL" id="GAA4713986.1"/>
    </source>
</evidence>
<evidence type="ECO:0008006" key="3">
    <source>
        <dbReference type="Google" id="ProtNLM"/>
    </source>
</evidence>
<proteinExistence type="predicted"/>
<comment type="caution">
    <text evidence="1">The sequence shown here is derived from an EMBL/GenBank/DDBJ whole genome shotgun (WGS) entry which is preliminary data.</text>
</comment>
<dbReference type="RefSeq" id="WP_345501324.1">
    <property type="nucleotide sequence ID" value="NZ_BAABLO010000001.1"/>
</dbReference>